<dbReference type="EMBL" id="LJPM01000634">
    <property type="protein sequence ID" value="KPW07301.1"/>
    <property type="molecule type" value="Genomic_DNA"/>
</dbReference>
<organism evidence="1 2">
    <name type="scientific">Pseudomonas syringae pv. aceris</name>
    <dbReference type="NCBI Taxonomy" id="199198"/>
    <lineage>
        <taxon>Bacteria</taxon>
        <taxon>Pseudomonadati</taxon>
        <taxon>Pseudomonadota</taxon>
        <taxon>Gammaproteobacteria</taxon>
        <taxon>Pseudomonadales</taxon>
        <taxon>Pseudomonadaceae</taxon>
        <taxon>Pseudomonas</taxon>
        <taxon>Pseudomonas syringae</taxon>
    </lineage>
</organism>
<sequence>MTLLVLLRDRHMRACRDSKGRKCREGSCKLQALSYKQGSSCKLQALSYKQGSSCKLQVESYKWGRSYKLQVESYK</sequence>
<dbReference type="Proteomes" id="UP000050297">
    <property type="component" value="Unassembled WGS sequence"/>
</dbReference>
<proteinExistence type="predicted"/>
<evidence type="ECO:0000313" key="1">
    <source>
        <dbReference type="EMBL" id="KPW07301.1"/>
    </source>
</evidence>
<dbReference type="AlphaFoldDB" id="A0A0L8IV35"/>
<protein>
    <submittedName>
        <fullName evidence="1">Uncharacterized protein</fullName>
    </submittedName>
</protein>
<accession>A0A0L8IV35</accession>
<name>A0A0L8IV35_PSESX</name>
<reference evidence="1 2" key="1">
    <citation type="submission" date="2015-09" db="EMBL/GenBank/DDBJ databases">
        <title>Genome announcement of multiple Pseudomonas syringae strains.</title>
        <authorList>
            <person name="Thakur S."/>
            <person name="Wang P.W."/>
            <person name="Gong Y."/>
            <person name="Weir B.S."/>
            <person name="Guttman D.S."/>
        </authorList>
    </citation>
    <scope>NUCLEOTIDE SEQUENCE [LARGE SCALE GENOMIC DNA]</scope>
    <source>
        <strain evidence="1 2">ICMP2802</strain>
    </source>
</reference>
<evidence type="ECO:0000313" key="2">
    <source>
        <dbReference type="Proteomes" id="UP000050297"/>
    </source>
</evidence>
<dbReference type="PATRIC" id="fig|199198.4.peg.5050"/>
<comment type="caution">
    <text evidence="1">The sequence shown here is derived from an EMBL/GenBank/DDBJ whole genome shotgun (WGS) entry which is preliminary data.</text>
</comment>
<gene>
    <name evidence="1" type="ORF">ALO91_101971</name>
</gene>